<dbReference type="Gene3D" id="3.30.470.30">
    <property type="entry name" value="DNA ligase/mRNA capping enzyme"/>
    <property type="match status" value="1"/>
</dbReference>
<evidence type="ECO:0000313" key="12">
    <source>
        <dbReference type="EMBL" id="QBK92562.1"/>
    </source>
</evidence>
<evidence type="ECO:0000259" key="11">
    <source>
        <dbReference type="Pfam" id="PF01068"/>
    </source>
</evidence>
<evidence type="ECO:0000256" key="4">
    <source>
        <dbReference type="ARBA" id="ARBA00022598"/>
    </source>
</evidence>
<keyword evidence="6" id="KW-0227">DNA damage</keyword>
<dbReference type="EMBL" id="MK500578">
    <property type="protein sequence ID" value="QBK92562.1"/>
    <property type="molecule type" value="Genomic_DNA"/>
</dbReference>
<dbReference type="Gene3D" id="2.40.50.140">
    <property type="entry name" value="Nucleic acid-binding proteins"/>
    <property type="match status" value="1"/>
</dbReference>
<evidence type="ECO:0000256" key="6">
    <source>
        <dbReference type="ARBA" id="ARBA00022763"/>
    </source>
</evidence>
<evidence type="ECO:0000256" key="5">
    <source>
        <dbReference type="ARBA" id="ARBA00022705"/>
    </source>
</evidence>
<evidence type="ECO:0000256" key="9">
    <source>
        <dbReference type="ARBA" id="ARBA00032896"/>
    </source>
</evidence>
<evidence type="ECO:0000256" key="3">
    <source>
        <dbReference type="ARBA" id="ARBA00013308"/>
    </source>
</evidence>
<accession>A0A481ZB51</accession>
<dbReference type="PANTHER" id="PTHR47810:SF5">
    <property type="entry name" value="LIGASE, PUTATIVE-RELATED"/>
    <property type="match status" value="1"/>
</dbReference>
<evidence type="ECO:0000256" key="8">
    <source>
        <dbReference type="ARBA" id="ARBA00023204"/>
    </source>
</evidence>
<dbReference type="PANTHER" id="PTHR47810">
    <property type="entry name" value="DNA LIGASE"/>
    <property type="match status" value="1"/>
</dbReference>
<comment type="similarity">
    <text evidence="2">Belongs to the ATP-dependent DNA ligase family.</text>
</comment>
<comment type="function">
    <text evidence="10">Very low-fidelity DNA ligase that seals nicks in double-stranded DNA during DNA repair. Together with the viral repair DNA polymerase X, fills the single nucleotide gaps generated by the AP endonuclease. It is not essential for viral replication and recombination. Displays a very low adenylation activity towards DNA with 3'-dideoxy- or 3'-amino-terminated nicks compared to regular nick DNA.</text>
</comment>
<evidence type="ECO:0000256" key="10">
    <source>
        <dbReference type="ARBA" id="ARBA00046002"/>
    </source>
</evidence>
<sequence length="375" mass="43693">MKKLINFQSFSEKNKHTMDKILYKFNSRKKFQVWSIQYDSELEVLIITHGQESGKMTIDRVKVVTNKSGRSVEEQADLMLSKRFNDKLHKGYSTEKINKIPFGPMLAQEYNKVTINDWPVAIQPKLDGVRYLIYEEKGEIVCKSRGSQLWNHLTHIIKDVSDLFKKLPEGCFLDGELYIAGLIQSEISGIIRATKNIHPRLFEIKYHIFDFGGTDMSFEYREKALIGAHKKYTNLRFVASYRAENDNEVIKFHSQFVRAGFEGSIIRDLSSVYHNGVRHKCLLKLKDVFEEIATIIAIHDCKGRESGLAVFEVKNDENITYKSRPDVSFEKRREYYDNKDDYIGKKVNSKYFQLSKNMVPLHAVVQLISDRDFEM</sequence>
<organism evidence="12">
    <name type="scientific">Pithovirus LCPAC401</name>
    <dbReference type="NCBI Taxonomy" id="2506595"/>
    <lineage>
        <taxon>Viruses</taxon>
        <taxon>Pithoviruses</taxon>
    </lineage>
</organism>
<keyword evidence="7" id="KW-0946">Virion</keyword>
<proteinExistence type="inferred from homology"/>
<dbReference type="GO" id="GO:0005524">
    <property type="term" value="F:ATP binding"/>
    <property type="evidence" value="ECO:0007669"/>
    <property type="project" value="InterPro"/>
</dbReference>
<dbReference type="InterPro" id="IPR012310">
    <property type="entry name" value="DNA_ligase_ATP-dep_cent"/>
</dbReference>
<dbReference type="InterPro" id="IPR012340">
    <property type="entry name" value="NA-bd_OB-fold"/>
</dbReference>
<keyword evidence="8" id="KW-0234">DNA repair</keyword>
<gene>
    <name evidence="12" type="ORF">LCPAC401_02000</name>
</gene>
<dbReference type="GO" id="GO:0003910">
    <property type="term" value="F:DNA ligase (ATP) activity"/>
    <property type="evidence" value="ECO:0007669"/>
    <property type="project" value="InterPro"/>
</dbReference>
<name>A0A481ZB51_9VIRU</name>
<dbReference type="GO" id="GO:0006281">
    <property type="term" value="P:DNA repair"/>
    <property type="evidence" value="ECO:0007669"/>
    <property type="project" value="UniProtKB-KW"/>
</dbReference>
<dbReference type="Pfam" id="PF01068">
    <property type="entry name" value="DNA_ligase_A_M"/>
    <property type="match status" value="1"/>
</dbReference>
<keyword evidence="4 12" id="KW-0436">Ligase</keyword>
<dbReference type="SUPFAM" id="SSF56091">
    <property type="entry name" value="DNA ligase/mRNA capping enzyme, catalytic domain"/>
    <property type="match status" value="1"/>
</dbReference>
<evidence type="ECO:0000256" key="1">
    <source>
        <dbReference type="ARBA" id="ARBA00004328"/>
    </source>
</evidence>
<dbReference type="GO" id="GO:0044423">
    <property type="term" value="C:virion component"/>
    <property type="evidence" value="ECO:0007669"/>
    <property type="project" value="UniProtKB-KW"/>
</dbReference>
<dbReference type="SUPFAM" id="SSF50249">
    <property type="entry name" value="Nucleic acid-binding proteins"/>
    <property type="match status" value="1"/>
</dbReference>
<protein>
    <recommendedName>
        <fullName evidence="3">DNA ligase</fullName>
    </recommendedName>
    <alternativeName>
        <fullName evidence="9">Polydeoxyribonucleotide synthase [ATP]</fullName>
    </alternativeName>
</protein>
<dbReference type="InterPro" id="IPR050326">
    <property type="entry name" value="NAD_dep_DNA_ligaseB"/>
</dbReference>
<evidence type="ECO:0000256" key="2">
    <source>
        <dbReference type="ARBA" id="ARBA00007572"/>
    </source>
</evidence>
<evidence type="ECO:0000256" key="7">
    <source>
        <dbReference type="ARBA" id="ARBA00022844"/>
    </source>
</evidence>
<feature type="domain" description="ATP-dependent DNA ligase family profile" evidence="11">
    <location>
        <begin position="104"/>
        <end position="286"/>
    </location>
</feature>
<keyword evidence="5" id="KW-0235">DNA replication</keyword>
<dbReference type="GO" id="GO:0006310">
    <property type="term" value="P:DNA recombination"/>
    <property type="evidence" value="ECO:0007669"/>
    <property type="project" value="InterPro"/>
</dbReference>
<dbReference type="GO" id="GO:0006260">
    <property type="term" value="P:DNA replication"/>
    <property type="evidence" value="ECO:0007669"/>
    <property type="project" value="UniProtKB-KW"/>
</dbReference>
<comment type="subcellular location">
    <subcellularLocation>
        <location evidence="1">Virion</location>
    </subcellularLocation>
</comment>
<reference evidence="12" key="1">
    <citation type="journal article" date="2019" name="MBio">
        <title>Virus Genomes from Deep Sea Sediments Expand the Ocean Megavirome and Support Independent Origins of Viral Gigantism.</title>
        <authorList>
            <person name="Backstrom D."/>
            <person name="Yutin N."/>
            <person name="Jorgensen S.L."/>
            <person name="Dharamshi J."/>
            <person name="Homa F."/>
            <person name="Zaremba-Niedwiedzka K."/>
            <person name="Spang A."/>
            <person name="Wolf Y.I."/>
            <person name="Koonin E.V."/>
            <person name="Ettema T.J."/>
        </authorList>
    </citation>
    <scope>NUCLEOTIDE SEQUENCE</scope>
</reference>